<name>A0A6J7JQW8_9ZZZZ</name>
<dbReference type="EMBL" id="CAFBMK010000286">
    <property type="protein sequence ID" value="CAB4945665.1"/>
    <property type="molecule type" value="Genomic_DNA"/>
</dbReference>
<sequence>MSSVAQPPPTTLECGRDLLALVEQVSEGLPPAEPEHQARCGFCQEAIARLKAALGALRDLAGEAVRTPRGLSARVLEQLRRERHSVLIGAGSGGRDTVSEVIVSQIARRAVLAVEAVHHASVVSESRQDGGVDLDVRVTARLGPSLPDLVEELREEVSAHVHALAGVRVTRIDVTVDDVAIDPDD</sequence>
<reference evidence="1" key="1">
    <citation type="submission" date="2020-05" db="EMBL/GenBank/DDBJ databases">
        <authorList>
            <person name="Chiriac C."/>
            <person name="Salcher M."/>
            <person name="Ghai R."/>
            <person name="Kavagutti S V."/>
        </authorList>
    </citation>
    <scope>NUCLEOTIDE SEQUENCE</scope>
</reference>
<organism evidence="1">
    <name type="scientific">freshwater metagenome</name>
    <dbReference type="NCBI Taxonomy" id="449393"/>
    <lineage>
        <taxon>unclassified sequences</taxon>
        <taxon>metagenomes</taxon>
        <taxon>ecological metagenomes</taxon>
    </lineage>
</organism>
<evidence type="ECO:0000313" key="1">
    <source>
        <dbReference type="EMBL" id="CAB4945665.1"/>
    </source>
</evidence>
<gene>
    <name evidence="1" type="ORF">UFOPK3564_03206</name>
</gene>
<dbReference type="Pfam" id="PF03780">
    <property type="entry name" value="Asp23"/>
    <property type="match status" value="1"/>
</dbReference>
<dbReference type="AlphaFoldDB" id="A0A6J7JQW8"/>
<protein>
    <submittedName>
        <fullName evidence="1">Unannotated protein</fullName>
    </submittedName>
</protein>
<dbReference type="InterPro" id="IPR005531">
    <property type="entry name" value="Asp23"/>
</dbReference>
<accession>A0A6J7JQW8</accession>
<proteinExistence type="predicted"/>